<dbReference type="KEGG" id="tap:GZ22_05180"/>
<dbReference type="RefSeq" id="WP_038559389.1">
    <property type="nucleotide sequence ID" value="NZ_CP008876.1"/>
</dbReference>
<dbReference type="HOGENOM" id="CLU_020336_50_4_9"/>
<dbReference type="InterPro" id="IPR029058">
    <property type="entry name" value="AB_hydrolase_fold"/>
</dbReference>
<dbReference type="PANTHER" id="PTHR43194">
    <property type="entry name" value="HYDROLASE ALPHA/BETA FOLD FAMILY"/>
    <property type="match status" value="1"/>
</dbReference>
<evidence type="ECO:0000259" key="1">
    <source>
        <dbReference type="Pfam" id="PF12697"/>
    </source>
</evidence>
<gene>
    <name evidence="2" type="ORF">GZ22_05180</name>
</gene>
<evidence type="ECO:0000313" key="3">
    <source>
        <dbReference type="Proteomes" id="UP000027980"/>
    </source>
</evidence>
<protein>
    <recommendedName>
        <fullName evidence="1">AB hydrolase-1 domain-containing protein</fullName>
    </recommendedName>
</protein>
<dbReference type="InterPro" id="IPR000073">
    <property type="entry name" value="AB_hydrolase_1"/>
</dbReference>
<reference evidence="2 3" key="1">
    <citation type="submission" date="2014-07" db="EMBL/GenBank/DDBJ databases">
        <title>Complete genome sequence of a moderately halophilic bacterium Terribacillus aidingensis MP602, isolated from Cryptomeria fortunei in Tianmu mountain in China.</title>
        <authorList>
            <person name="Wang Y."/>
            <person name="Lu P."/>
            <person name="Zhang L."/>
        </authorList>
    </citation>
    <scope>NUCLEOTIDE SEQUENCE [LARGE SCALE GENOMIC DNA]</scope>
    <source>
        <strain evidence="2 3">MP602</strain>
    </source>
</reference>
<dbReference type="PANTHER" id="PTHR43194:SF2">
    <property type="entry name" value="PEROXISOMAL MEMBRANE PROTEIN LPX1"/>
    <property type="match status" value="1"/>
</dbReference>
<dbReference type="Pfam" id="PF12697">
    <property type="entry name" value="Abhydrolase_6"/>
    <property type="match status" value="1"/>
</dbReference>
<accession>A0A075LI62</accession>
<dbReference type="PRINTS" id="PR00111">
    <property type="entry name" value="ABHYDROLASE"/>
</dbReference>
<dbReference type="GeneID" id="34221588"/>
<dbReference type="Proteomes" id="UP000027980">
    <property type="component" value="Chromosome"/>
</dbReference>
<dbReference type="SUPFAM" id="SSF53474">
    <property type="entry name" value="alpha/beta-Hydrolases"/>
    <property type="match status" value="1"/>
</dbReference>
<evidence type="ECO:0000313" key="2">
    <source>
        <dbReference type="EMBL" id="AIF66084.1"/>
    </source>
</evidence>
<dbReference type="Gene3D" id="3.40.50.1820">
    <property type="entry name" value="alpha/beta hydrolase"/>
    <property type="match status" value="1"/>
</dbReference>
<organism evidence="2 3">
    <name type="scientific">Terribacillus saccharophilus</name>
    <dbReference type="NCBI Taxonomy" id="361277"/>
    <lineage>
        <taxon>Bacteria</taxon>
        <taxon>Bacillati</taxon>
        <taxon>Bacillota</taxon>
        <taxon>Bacilli</taxon>
        <taxon>Bacillales</taxon>
        <taxon>Bacillaceae</taxon>
        <taxon>Terribacillus</taxon>
    </lineage>
</organism>
<proteinExistence type="predicted"/>
<dbReference type="InterPro" id="IPR050228">
    <property type="entry name" value="Carboxylesterase_BioH"/>
</dbReference>
<dbReference type="AlphaFoldDB" id="A0A075LI62"/>
<sequence length="265" mass="30373">MKQHYFYSNGLQLAYWDNGVESEYVLVLMHGLFARATLYKPFMERIKGWRIIAPDLRGHGRSSHATELTGYDRKSYLQDLESLLDEIGETKHIILLGHSLSGVTAYQFAAKYPNRISGLIVEDMGHKVSGELTYALQFQQPADTLAALSHSIEQVQNENHFLYYAESAYEAKDGWRLCFDSQGIKASQDYLNGDYTDTYQKVTCPTLLMRGAHSPILSEEVWEEMKLLRPEAEAEQFDKCGHSIHFEDLDSFTSSVHQFLKKWKA</sequence>
<name>A0A075LI62_9BACI</name>
<feature type="domain" description="AB hydrolase-1" evidence="1">
    <location>
        <begin position="26"/>
        <end position="248"/>
    </location>
</feature>
<dbReference type="EMBL" id="CP008876">
    <property type="protein sequence ID" value="AIF66084.1"/>
    <property type="molecule type" value="Genomic_DNA"/>
</dbReference>
<dbReference type="OrthoDB" id="9805423at2"/>